<dbReference type="Proteomes" id="UP000215914">
    <property type="component" value="Chromosome 11"/>
</dbReference>
<dbReference type="EMBL" id="CM007900">
    <property type="protein sequence ID" value="OTG08642.1"/>
    <property type="molecule type" value="Genomic_DNA"/>
</dbReference>
<protein>
    <submittedName>
        <fullName evidence="1">Uncharacterized protein</fullName>
    </submittedName>
</protein>
<gene>
    <name evidence="2" type="ORF">HannXRQ_Chr11g0343981</name>
    <name evidence="1" type="ORF">HannXRQ_Chr13g0390441</name>
</gene>
<proteinExistence type="predicted"/>
<accession>A0A251SPE6</accession>
<keyword evidence="3" id="KW-1185">Reference proteome</keyword>
<dbReference type="AlphaFoldDB" id="A0A251SPE6"/>
<name>A0A251SPE6_HELAN</name>
<dbReference type="EMBL" id="CM007902">
    <property type="protein sequence ID" value="OTG00392.1"/>
    <property type="molecule type" value="Genomic_DNA"/>
</dbReference>
<evidence type="ECO:0000313" key="2">
    <source>
        <dbReference type="EMBL" id="OTG08642.1"/>
    </source>
</evidence>
<evidence type="ECO:0000313" key="3">
    <source>
        <dbReference type="Proteomes" id="UP000215914"/>
    </source>
</evidence>
<evidence type="ECO:0000313" key="1">
    <source>
        <dbReference type="EMBL" id="OTG00392.1"/>
    </source>
</evidence>
<reference evidence="3" key="1">
    <citation type="journal article" date="2017" name="Nature">
        <title>The sunflower genome provides insights into oil metabolism, flowering and Asterid evolution.</title>
        <authorList>
            <person name="Badouin H."/>
            <person name="Gouzy J."/>
            <person name="Grassa C.J."/>
            <person name="Murat F."/>
            <person name="Staton S.E."/>
            <person name="Cottret L."/>
            <person name="Lelandais-Briere C."/>
            <person name="Owens G.L."/>
            <person name="Carrere S."/>
            <person name="Mayjonade B."/>
            <person name="Legrand L."/>
            <person name="Gill N."/>
            <person name="Kane N.C."/>
            <person name="Bowers J.E."/>
            <person name="Hubner S."/>
            <person name="Bellec A."/>
            <person name="Berard A."/>
            <person name="Berges H."/>
            <person name="Blanchet N."/>
            <person name="Boniface M.C."/>
            <person name="Brunel D."/>
            <person name="Catrice O."/>
            <person name="Chaidir N."/>
            <person name="Claudel C."/>
            <person name="Donnadieu C."/>
            <person name="Faraut T."/>
            <person name="Fievet G."/>
            <person name="Helmstetter N."/>
            <person name="King M."/>
            <person name="Knapp S.J."/>
            <person name="Lai Z."/>
            <person name="Le Paslier M.C."/>
            <person name="Lippi Y."/>
            <person name="Lorenzon L."/>
            <person name="Mandel J.R."/>
            <person name="Marage G."/>
            <person name="Marchand G."/>
            <person name="Marquand E."/>
            <person name="Bret-Mestries E."/>
            <person name="Morien E."/>
            <person name="Nambeesan S."/>
            <person name="Nguyen T."/>
            <person name="Pegot-Espagnet P."/>
            <person name="Pouilly N."/>
            <person name="Raftis F."/>
            <person name="Sallet E."/>
            <person name="Schiex T."/>
            <person name="Thomas J."/>
            <person name="Vandecasteele C."/>
            <person name="Vares D."/>
            <person name="Vear F."/>
            <person name="Vautrin S."/>
            <person name="Crespi M."/>
            <person name="Mangin B."/>
            <person name="Burke J.M."/>
            <person name="Salse J."/>
            <person name="Munos S."/>
            <person name="Vincourt P."/>
            <person name="Rieseberg L.H."/>
            <person name="Langlade N.B."/>
        </authorList>
    </citation>
    <scope>NUCLEOTIDE SEQUENCE [LARGE SCALE GENOMIC DNA]</scope>
    <source>
        <strain evidence="3">cv. SF193</strain>
    </source>
</reference>
<reference evidence="1" key="2">
    <citation type="submission" date="2017-02" db="EMBL/GenBank/DDBJ databases">
        <title>Sunflower complete genome.</title>
        <authorList>
            <person name="Langlade N."/>
            <person name="Munos S."/>
        </authorList>
    </citation>
    <scope>NUCLEOTIDE SEQUENCE [LARGE SCALE GENOMIC DNA]</scope>
    <source>
        <tissue evidence="1">Leaves</tissue>
    </source>
</reference>
<sequence length="52" mass="6268">MQKFHDLATRVRRREVKPVRTLAKRESSKISSKSIERMVINTRLMNRTLSRR</sequence>
<dbReference type="Proteomes" id="UP000215914">
    <property type="component" value="Chromosome 13"/>
</dbReference>
<organism evidence="1 3">
    <name type="scientific">Helianthus annuus</name>
    <name type="common">Common sunflower</name>
    <dbReference type="NCBI Taxonomy" id="4232"/>
    <lineage>
        <taxon>Eukaryota</taxon>
        <taxon>Viridiplantae</taxon>
        <taxon>Streptophyta</taxon>
        <taxon>Embryophyta</taxon>
        <taxon>Tracheophyta</taxon>
        <taxon>Spermatophyta</taxon>
        <taxon>Magnoliopsida</taxon>
        <taxon>eudicotyledons</taxon>
        <taxon>Gunneridae</taxon>
        <taxon>Pentapetalae</taxon>
        <taxon>asterids</taxon>
        <taxon>campanulids</taxon>
        <taxon>Asterales</taxon>
        <taxon>Asteraceae</taxon>
        <taxon>Asteroideae</taxon>
        <taxon>Heliantheae alliance</taxon>
        <taxon>Heliantheae</taxon>
        <taxon>Helianthus</taxon>
    </lineage>
</organism>